<dbReference type="PROSITE" id="PS50258">
    <property type="entry name" value="LNR"/>
    <property type="match status" value="1"/>
</dbReference>
<comment type="subcellular location">
    <subcellularLocation>
        <location evidence="8">Endomembrane system</location>
        <topology evidence="8">Single-pass type I membrane protein</topology>
    </subcellularLocation>
</comment>
<dbReference type="InterPro" id="IPR036770">
    <property type="entry name" value="Ankyrin_rpt-contain_sf"/>
</dbReference>
<evidence type="ECO:0000256" key="9">
    <source>
        <dbReference type="PROSITE-ProRule" id="PRU00023"/>
    </source>
</evidence>
<organism evidence="12 13">
    <name type="scientific">Syphacia muris</name>
    <dbReference type="NCBI Taxonomy" id="451379"/>
    <lineage>
        <taxon>Eukaryota</taxon>
        <taxon>Metazoa</taxon>
        <taxon>Ecdysozoa</taxon>
        <taxon>Nematoda</taxon>
        <taxon>Chromadorea</taxon>
        <taxon>Rhabditida</taxon>
        <taxon>Spirurina</taxon>
        <taxon>Oxyuridomorpha</taxon>
        <taxon>Oxyuroidea</taxon>
        <taxon>Oxyuridae</taxon>
        <taxon>Syphacia</taxon>
    </lineage>
</organism>
<feature type="domain" description="LNR" evidence="11">
    <location>
        <begin position="174"/>
        <end position="217"/>
    </location>
</feature>
<feature type="transmembrane region" description="Helical" evidence="10">
    <location>
        <begin position="391"/>
        <end position="414"/>
    </location>
</feature>
<dbReference type="InterPro" id="IPR035993">
    <property type="entry name" value="Notch-like_dom_sf"/>
</dbReference>
<dbReference type="SMART" id="SM00004">
    <property type="entry name" value="NL"/>
    <property type="match status" value="2"/>
</dbReference>
<evidence type="ECO:0000256" key="3">
    <source>
        <dbReference type="ARBA" id="ARBA00022989"/>
    </source>
</evidence>
<dbReference type="AlphaFoldDB" id="A0A0N5AN62"/>
<evidence type="ECO:0000256" key="8">
    <source>
        <dbReference type="ARBA" id="ARBA00046288"/>
    </source>
</evidence>
<dbReference type="Gene3D" id="1.25.40.20">
    <property type="entry name" value="Ankyrin repeat-containing domain"/>
    <property type="match status" value="2"/>
</dbReference>
<feature type="repeat" description="ANK" evidence="9">
    <location>
        <begin position="651"/>
        <end position="683"/>
    </location>
</feature>
<protein>
    <submittedName>
        <fullName evidence="13">LNR domain-containing protein</fullName>
    </submittedName>
</protein>
<keyword evidence="6" id="KW-1015">Disulfide bond</keyword>
<evidence type="ECO:0000313" key="13">
    <source>
        <dbReference type="WBParaSite" id="SMUV_0000603801-mRNA-1"/>
    </source>
</evidence>
<keyword evidence="1 10" id="KW-0812">Transmembrane</keyword>
<evidence type="ECO:0000256" key="1">
    <source>
        <dbReference type="ARBA" id="ARBA00022692"/>
    </source>
</evidence>
<evidence type="ECO:0000256" key="10">
    <source>
        <dbReference type="SAM" id="Phobius"/>
    </source>
</evidence>
<evidence type="ECO:0000256" key="7">
    <source>
        <dbReference type="ARBA" id="ARBA00023180"/>
    </source>
</evidence>
<dbReference type="Pfam" id="PF12796">
    <property type="entry name" value="Ank_2"/>
    <property type="match status" value="2"/>
</dbReference>
<keyword evidence="3 10" id="KW-1133">Transmembrane helix</keyword>
<dbReference type="SUPFAM" id="SSF48403">
    <property type="entry name" value="Ankyrin repeat"/>
    <property type="match status" value="1"/>
</dbReference>
<dbReference type="STRING" id="451379.A0A0N5AN62"/>
<name>A0A0N5AN62_9BILA</name>
<proteinExistence type="predicted"/>
<dbReference type="PROSITE" id="PS50088">
    <property type="entry name" value="ANK_REPEAT"/>
    <property type="match status" value="3"/>
</dbReference>
<dbReference type="PROSITE" id="PS50297">
    <property type="entry name" value="ANK_REP_REGION"/>
    <property type="match status" value="3"/>
</dbReference>
<accession>A0A0N5AN62</accession>
<evidence type="ECO:0000256" key="4">
    <source>
        <dbReference type="ARBA" id="ARBA00023043"/>
    </source>
</evidence>
<dbReference type="WBParaSite" id="SMUV_0000603801-mRNA-1">
    <property type="protein sequence ID" value="SMUV_0000603801-mRNA-1"/>
    <property type="gene ID" value="SMUV_0000603801"/>
</dbReference>
<evidence type="ECO:0000313" key="12">
    <source>
        <dbReference type="Proteomes" id="UP000046393"/>
    </source>
</evidence>
<dbReference type="Gene3D" id="4.10.470.20">
    <property type="match status" value="2"/>
</dbReference>
<sequence length="776" mass="87821">MMSLHFFWLCGVKVWILVPDEFYSYFLFAILSHFSLELEGKERGVNAAKIKWLSDKLYNNIVVKPLRSMLENFFVGSFAQPVMYFVHPSIVIGMERVCLCMVERFAIVLQVMKVTTVVIPKMIVKELIVIANMTEFYMEAVACAEMVYFMFYGFNGEFCERFVPPHDAYVRAGCKENPAFCALRFGDGVCEEACNKLSCFYDGFDCQNSVNNQCKSNCSSVYRDGTCNFICSGSECGFDGGDCMDHKKSWEDEKPIIVKLETGLLNLCKELRLMSAELAQVLHTPVQFTLATQKNFNLRFEESTKDCMKLLGQRSYEENQTVNLHLYIDFLGCTDGKLHSSRAACLQDPLSAIAFIRNKQIVQGFENMYLRRMRIEEALEDGSNEIPLSHIFPVIVFVIALFVFLGIFGFKGVLKQNFCNRKLSATIWKVPDVYSVDYNMDISADDLTMKKVKRKRLSRRNITFRKRSHEDEERSCNICCPAKFNQNLEASNFTAYMEPSGYEPDLLHAVRLNSPEMVQLLLSRGDQASCKDDDGNTALHHAVAINNFQIVKMLLDSCSCDLNAKNALGQTALMLALKLPEISDENVRILLDFMVFERSERTGICQSGPVVIIPYKNTCRTMTGKEINFNSKIFRSNIISGVDGLRLTDCFGRSALHYAALSNRFQLIPLLVAYGAEINIKDDKGETPLYLAAKSGLLNVVSMLISLGADALINNQLERSAIQAASENGYFFVAYFIENHCQQMRPKETLTDNTSPTCIISYELCSSKPAQYLSLQ</sequence>
<reference evidence="13" key="1">
    <citation type="submission" date="2017-02" db="UniProtKB">
        <authorList>
            <consortium name="WormBaseParasite"/>
        </authorList>
    </citation>
    <scope>IDENTIFICATION</scope>
</reference>
<evidence type="ECO:0000256" key="5">
    <source>
        <dbReference type="ARBA" id="ARBA00023136"/>
    </source>
</evidence>
<dbReference type="PANTHER" id="PTHR24198">
    <property type="entry name" value="ANKYRIN REPEAT AND PROTEIN KINASE DOMAIN-CONTAINING PROTEIN"/>
    <property type="match status" value="1"/>
</dbReference>
<dbReference type="InterPro" id="IPR002110">
    <property type="entry name" value="Ankyrin_rpt"/>
</dbReference>
<dbReference type="SMART" id="SM00248">
    <property type="entry name" value="ANK"/>
    <property type="match status" value="5"/>
</dbReference>
<dbReference type="InterPro" id="IPR000800">
    <property type="entry name" value="Notch_dom"/>
</dbReference>
<dbReference type="Proteomes" id="UP000046393">
    <property type="component" value="Unplaced"/>
</dbReference>
<dbReference type="GO" id="GO:0012505">
    <property type="term" value="C:endomembrane system"/>
    <property type="evidence" value="ECO:0007669"/>
    <property type="project" value="UniProtKB-SubCell"/>
</dbReference>
<dbReference type="SUPFAM" id="SSF90193">
    <property type="entry name" value="Notch domain"/>
    <property type="match status" value="1"/>
</dbReference>
<dbReference type="PANTHER" id="PTHR24198:SF165">
    <property type="entry name" value="ANKYRIN REPEAT-CONTAINING PROTEIN-RELATED"/>
    <property type="match status" value="1"/>
</dbReference>
<keyword evidence="4 9" id="KW-0040">ANK repeat</keyword>
<keyword evidence="12" id="KW-1185">Reference proteome</keyword>
<feature type="repeat" description="ANK" evidence="9">
    <location>
        <begin position="684"/>
        <end position="716"/>
    </location>
</feature>
<evidence type="ECO:0000256" key="2">
    <source>
        <dbReference type="ARBA" id="ARBA00022737"/>
    </source>
</evidence>
<dbReference type="PRINTS" id="PR01983">
    <property type="entry name" value="NOTCH"/>
</dbReference>
<keyword evidence="2" id="KW-0677">Repeat</keyword>
<keyword evidence="7" id="KW-0325">Glycoprotein</keyword>
<feature type="repeat" description="ANK" evidence="9">
    <location>
        <begin position="534"/>
        <end position="556"/>
    </location>
</feature>
<evidence type="ECO:0000256" key="6">
    <source>
        <dbReference type="ARBA" id="ARBA00023157"/>
    </source>
</evidence>
<dbReference type="Pfam" id="PF00066">
    <property type="entry name" value="Notch"/>
    <property type="match status" value="2"/>
</dbReference>
<keyword evidence="5 10" id="KW-0472">Membrane</keyword>
<evidence type="ECO:0000259" key="11">
    <source>
        <dbReference type="PROSITE" id="PS50258"/>
    </source>
</evidence>